<gene>
    <name evidence="8" type="ORF">BVC80_1689g29</name>
</gene>
<evidence type="ECO:0000256" key="2">
    <source>
        <dbReference type="ARBA" id="ARBA00022741"/>
    </source>
</evidence>
<keyword evidence="9" id="KW-1185">Reference proteome</keyword>
<evidence type="ECO:0000256" key="1">
    <source>
        <dbReference type="ARBA" id="ARBA00022701"/>
    </source>
</evidence>
<dbReference type="PROSITE" id="PS50067">
    <property type="entry name" value="KINESIN_MOTOR_2"/>
    <property type="match status" value="1"/>
</dbReference>
<dbReference type="Proteomes" id="UP000195402">
    <property type="component" value="Unassembled WGS sequence"/>
</dbReference>
<protein>
    <submittedName>
        <fullName evidence="8">Kinesin</fullName>
    </submittedName>
</protein>
<evidence type="ECO:0000256" key="4">
    <source>
        <dbReference type="ARBA" id="ARBA00023175"/>
    </source>
</evidence>
<dbReference type="InterPro" id="IPR036961">
    <property type="entry name" value="Kinesin_motor_dom_sf"/>
</dbReference>
<dbReference type="STRING" id="56857.A0A200RAV8"/>
<comment type="similarity">
    <text evidence="5">Belongs to the TRAFAC class myosin-kinesin ATPase superfamily. Kinesin family.</text>
</comment>
<dbReference type="InterPro" id="IPR027417">
    <property type="entry name" value="P-loop_NTPase"/>
</dbReference>
<dbReference type="SUPFAM" id="SSF52540">
    <property type="entry name" value="P-loop containing nucleoside triphosphate hydrolases"/>
    <property type="match status" value="1"/>
</dbReference>
<dbReference type="Pfam" id="PF00225">
    <property type="entry name" value="Kinesin"/>
    <property type="match status" value="1"/>
</dbReference>
<evidence type="ECO:0000313" key="9">
    <source>
        <dbReference type="Proteomes" id="UP000195402"/>
    </source>
</evidence>
<dbReference type="PANTHER" id="PTHR24115:SF1008">
    <property type="entry name" value="KINESIN-LIKE PROTEIN SUBITO"/>
    <property type="match status" value="1"/>
</dbReference>
<evidence type="ECO:0000256" key="3">
    <source>
        <dbReference type="ARBA" id="ARBA00022840"/>
    </source>
</evidence>
<dbReference type="EMBL" id="MVGT01000169">
    <property type="protein sequence ID" value="OVA19841.1"/>
    <property type="molecule type" value="Genomic_DNA"/>
</dbReference>
<organism evidence="8 9">
    <name type="scientific">Macleaya cordata</name>
    <name type="common">Five-seeded plume-poppy</name>
    <name type="synonym">Bocconia cordata</name>
    <dbReference type="NCBI Taxonomy" id="56857"/>
    <lineage>
        <taxon>Eukaryota</taxon>
        <taxon>Viridiplantae</taxon>
        <taxon>Streptophyta</taxon>
        <taxon>Embryophyta</taxon>
        <taxon>Tracheophyta</taxon>
        <taxon>Spermatophyta</taxon>
        <taxon>Magnoliopsida</taxon>
        <taxon>Ranunculales</taxon>
        <taxon>Papaveraceae</taxon>
        <taxon>Papaveroideae</taxon>
        <taxon>Macleaya</taxon>
    </lineage>
</organism>
<evidence type="ECO:0000313" key="8">
    <source>
        <dbReference type="EMBL" id="OVA19841.1"/>
    </source>
</evidence>
<dbReference type="FunCoup" id="A0A200RAV8">
    <property type="interactions" value="44"/>
</dbReference>
<proteinExistence type="inferred from homology"/>
<evidence type="ECO:0000259" key="7">
    <source>
        <dbReference type="PROSITE" id="PS50067"/>
    </source>
</evidence>
<sequence>MEREEKDLMEFKSPQCPYTITVRRNPPRRAKKTPATNAPDVTTSSSTHFDTKDVPRFPIEEILQCQLPLSKTSTSENSENLRVFLRIRPLDIKKNSKKNVDGANIARSRLKGISPKQDMKKKTKKKEICLSVNDTRSVTLSPPQIMQDSRRVKTEVYDGFSHVFGSDSLQKEVYDRVMDPLVSDFIAGKSGMLAAMGPTGSGKTHTVFGCPRELGMVPRALQKIFNCTSNTCTSELTRSYYVSIFEIYSERGKGERIFDLSSDGVDLCLQQSTIKGLQEVLVSNAVEAEAVIARGMLKRATAMTNSNSQSSRSQCIINIRVAPNMFDGKVELVPNNAVLTIVDLAGAEREKKTGNQGTRLLESNFINNTSMVFGLCLRSLLEHQKNPKKQFQKHFQNSLLTRYLRDYLEGKKRMTLILTVKPGEDDYLDTSVLLRQAAPYMKIKFSTVEEPSNLAHQKRHLDKLPRVEQPKRRKLRNLDASEVFY</sequence>
<dbReference type="Gene3D" id="3.40.850.10">
    <property type="entry name" value="Kinesin motor domain"/>
    <property type="match status" value="1"/>
</dbReference>
<dbReference type="GO" id="GO:0005874">
    <property type="term" value="C:microtubule"/>
    <property type="evidence" value="ECO:0007669"/>
    <property type="project" value="UniProtKB-KW"/>
</dbReference>
<dbReference type="InterPro" id="IPR001752">
    <property type="entry name" value="Kinesin_motor_dom"/>
</dbReference>
<dbReference type="GO" id="GO:0005634">
    <property type="term" value="C:nucleus"/>
    <property type="evidence" value="ECO:0007669"/>
    <property type="project" value="TreeGrafter"/>
</dbReference>
<name>A0A200RAV8_MACCD</name>
<keyword evidence="2 5" id="KW-0547">Nucleotide-binding</keyword>
<feature type="domain" description="Kinesin motor" evidence="7">
    <location>
        <begin position="80"/>
        <end position="443"/>
    </location>
</feature>
<keyword evidence="1" id="KW-0493">Microtubule</keyword>
<dbReference type="GO" id="GO:0008017">
    <property type="term" value="F:microtubule binding"/>
    <property type="evidence" value="ECO:0007669"/>
    <property type="project" value="InterPro"/>
</dbReference>
<dbReference type="InterPro" id="IPR027640">
    <property type="entry name" value="Kinesin-like_fam"/>
</dbReference>
<feature type="binding site" evidence="5">
    <location>
        <begin position="197"/>
        <end position="204"/>
    </location>
    <ligand>
        <name>ATP</name>
        <dbReference type="ChEBI" id="CHEBI:30616"/>
    </ligand>
</feature>
<dbReference type="SMART" id="SM00129">
    <property type="entry name" value="KISc"/>
    <property type="match status" value="1"/>
</dbReference>
<dbReference type="OrthoDB" id="123929at2759"/>
<dbReference type="PRINTS" id="PR00380">
    <property type="entry name" value="KINESINHEAVY"/>
</dbReference>
<dbReference type="InParanoid" id="A0A200RAV8"/>
<dbReference type="GO" id="GO:0003777">
    <property type="term" value="F:microtubule motor activity"/>
    <property type="evidence" value="ECO:0007669"/>
    <property type="project" value="InterPro"/>
</dbReference>
<dbReference type="AlphaFoldDB" id="A0A200RAV8"/>
<reference evidence="8 9" key="1">
    <citation type="journal article" date="2017" name="Mol. Plant">
        <title>The Genome of Medicinal Plant Macleaya cordata Provides New Insights into Benzylisoquinoline Alkaloids Metabolism.</title>
        <authorList>
            <person name="Liu X."/>
            <person name="Liu Y."/>
            <person name="Huang P."/>
            <person name="Ma Y."/>
            <person name="Qing Z."/>
            <person name="Tang Q."/>
            <person name="Cao H."/>
            <person name="Cheng P."/>
            <person name="Zheng Y."/>
            <person name="Yuan Z."/>
            <person name="Zhou Y."/>
            <person name="Liu J."/>
            <person name="Tang Z."/>
            <person name="Zhuo Y."/>
            <person name="Zhang Y."/>
            <person name="Yu L."/>
            <person name="Huang J."/>
            <person name="Yang P."/>
            <person name="Peng Q."/>
            <person name="Zhang J."/>
            <person name="Jiang W."/>
            <person name="Zhang Z."/>
            <person name="Lin K."/>
            <person name="Ro D.K."/>
            <person name="Chen X."/>
            <person name="Xiong X."/>
            <person name="Shang Y."/>
            <person name="Huang S."/>
            <person name="Zeng J."/>
        </authorList>
    </citation>
    <scope>NUCLEOTIDE SEQUENCE [LARGE SCALE GENOMIC DNA]</scope>
    <source>
        <strain evidence="9">cv. BLH2017</strain>
        <tissue evidence="8">Root</tissue>
    </source>
</reference>
<feature type="region of interest" description="Disordered" evidence="6">
    <location>
        <begin position="1"/>
        <end position="52"/>
    </location>
</feature>
<dbReference type="GO" id="GO:0005871">
    <property type="term" value="C:kinesin complex"/>
    <property type="evidence" value="ECO:0007669"/>
    <property type="project" value="TreeGrafter"/>
</dbReference>
<dbReference type="GO" id="GO:0005524">
    <property type="term" value="F:ATP binding"/>
    <property type="evidence" value="ECO:0007669"/>
    <property type="project" value="UniProtKB-UniRule"/>
</dbReference>
<keyword evidence="4 5" id="KW-0505">Motor protein</keyword>
<comment type="caution">
    <text evidence="8">The sequence shown here is derived from an EMBL/GenBank/DDBJ whole genome shotgun (WGS) entry which is preliminary data.</text>
</comment>
<evidence type="ECO:0000256" key="6">
    <source>
        <dbReference type="SAM" id="MobiDB-lite"/>
    </source>
</evidence>
<keyword evidence="3 5" id="KW-0067">ATP-binding</keyword>
<feature type="compositionally biased region" description="Polar residues" evidence="6">
    <location>
        <begin position="34"/>
        <end position="48"/>
    </location>
</feature>
<dbReference type="GO" id="GO:0016887">
    <property type="term" value="F:ATP hydrolysis activity"/>
    <property type="evidence" value="ECO:0007669"/>
    <property type="project" value="TreeGrafter"/>
</dbReference>
<dbReference type="GO" id="GO:0007018">
    <property type="term" value="P:microtubule-based movement"/>
    <property type="evidence" value="ECO:0007669"/>
    <property type="project" value="InterPro"/>
</dbReference>
<dbReference type="PANTHER" id="PTHR24115">
    <property type="entry name" value="KINESIN-RELATED"/>
    <property type="match status" value="1"/>
</dbReference>
<dbReference type="OMA" id="GGQKNVW"/>
<accession>A0A200RAV8</accession>
<evidence type="ECO:0000256" key="5">
    <source>
        <dbReference type="PROSITE-ProRule" id="PRU00283"/>
    </source>
</evidence>
<feature type="compositionally biased region" description="Basic and acidic residues" evidence="6">
    <location>
        <begin position="1"/>
        <end position="10"/>
    </location>
</feature>